<proteinExistence type="predicted"/>
<evidence type="ECO:0000313" key="2">
    <source>
        <dbReference type="WBParaSite" id="ES5_v2.g13749.t1"/>
    </source>
</evidence>
<evidence type="ECO:0000313" key="1">
    <source>
        <dbReference type="Proteomes" id="UP000887579"/>
    </source>
</evidence>
<organism evidence="1 2">
    <name type="scientific">Panagrolaimus sp. ES5</name>
    <dbReference type="NCBI Taxonomy" id="591445"/>
    <lineage>
        <taxon>Eukaryota</taxon>
        <taxon>Metazoa</taxon>
        <taxon>Ecdysozoa</taxon>
        <taxon>Nematoda</taxon>
        <taxon>Chromadorea</taxon>
        <taxon>Rhabditida</taxon>
        <taxon>Tylenchina</taxon>
        <taxon>Panagrolaimomorpha</taxon>
        <taxon>Panagrolaimoidea</taxon>
        <taxon>Panagrolaimidae</taxon>
        <taxon>Panagrolaimus</taxon>
    </lineage>
</organism>
<name>A0AC34FAE5_9BILA</name>
<protein>
    <submittedName>
        <fullName evidence="2">Uncharacterized protein</fullName>
    </submittedName>
</protein>
<dbReference type="WBParaSite" id="ES5_v2.g13749.t1">
    <property type="protein sequence ID" value="ES5_v2.g13749.t1"/>
    <property type="gene ID" value="ES5_v2.g13749"/>
</dbReference>
<sequence>MSAFENVTGINFKPTDDYPMDPCSAANGASTQFFQHDFGHNLTVYKDFKNHRQWTPLMYACALRREDIVSTILTKNPNICEQNDVKQTALMIAACFGHVSILDKLIQYAKQRVKFLPQNQKTFMDIAGLHMSDETGFTALHFAVYYAQEDAVRYLLNVRADPNIPDNDGMTPTLLACTDEYRRKCLKDLLNAKGKLQHRNQKGQTGFDLQQNLLKIEQTKPQKYGHF</sequence>
<reference evidence="2" key="1">
    <citation type="submission" date="2022-11" db="UniProtKB">
        <authorList>
            <consortium name="WormBaseParasite"/>
        </authorList>
    </citation>
    <scope>IDENTIFICATION</scope>
</reference>
<dbReference type="Proteomes" id="UP000887579">
    <property type="component" value="Unplaced"/>
</dbReference>
<accession>A0AC34FAE5</accession>